<proteinExistence type="predicted"/>
<protein>
    <submittedName>
        <fullName evidence="2">Uncharacterized protein</fullName>
    </submittedName>
</protein>
<dbReference type="AlphaFoldDB" id="A0A6C0BH07"/>
<evidence type="ECO:0000256" key="1">
    <source>
        <dbReference type="SAM" id="Phobius"/>
    </source>
</evidence>
<feature type="transmembrane region" description="Helical" evidence="1">
    <location>
        <begin position="37"/>
        <end position="70"/>
    </location>
</feature>
<evidence type="ECO:0000313" key="2">
    <source>
        <dbReference type="EMBL" id="QHS91625.1"/>
    </source>
</evidence>
<accession>A0A6C0BH07</accession>
<name>A0A6C0BH07_9ZZZZ</name>
<keyword evidence="1" id="KW-1133">Transmembrane helix</keyword>
<organism evidence="2">
    <name type="scientific">viral metagenome</name>
    <dbReference type="NCBI Taxonomy" id="1070528"/>
    <lineage>
        <taxon>unclassified sequences</taxon>
        <taxon>metagenomes</taxon>
        <taxon>organismal metagenomes</taxon>
    </lineage>
</organism>
<dbReference type="EMBL" id="MN739162">
    <property type="protein sequence ID" value="QHS91625.1"/>
    <property type="molecule type" value="Genomic_DNA"/>
</dbReference>
<keyword evidence="1" id="KW-0812">Transmembrane</keyword>
<sequence length="196" mass="21263">MQKWEVASLVFCGLLVVLVTSSDRLSDTVIELLDSLFIQFIVIFGIIGLAYVSPTVGIAASVSFALLFVFRNNSHIQKIGSAMPSAPSAPTFSSPTVNSVVGVPPLSSYTPPSQTPSTEKYVDEKTVKAIHHNLTAEQEIPDGQYPLDEQRPVASSTLREFEYSPQEDTGTNEFYQIGASIDEKGLLPASIKPWLA</sequence>
<keyword evidence="1" id="KW-0472">Membrane</keyword>
<reference evidence="2" key="1">
    <citation type="journal article" date="2020" name="Nature">
        <title>Giant virus diversity and host interactions through global metagenomics.</title>
        <authorList>
            <person name="Schulz F."/>
            <person name="Roux S."/>
            <person name="Paez-Espino D."/>
            <person name="Jungbluth S."/>
            <person name="Walsh D.A."/>
            <person name="Denef V.J."/>
            <person name="McMahon K.D."/>
            <person name="Konstantinidis K.T."/>
            <person name="Eloe-Fadrosh E.A."/>
            <person name="Kyrpides N.C."/>
            <person name="Woyke T."/>
        </authorList>
    </citation>
    <scope>NUCLEOTIDE SEQUENCE</scope>
    <source>
        <strain evidence="2">GVMAG-M-3300013006-15</strain>
    </source>
</reference>